<proteinExistence type="predicted"/>
<protein>
    <submittedName>
        <fullName evidence="2">Uncharacterized protein</fullName>
    </submittedName>
</protein>
<dbReference type="EMBL" id="CP136862">
    <property type="protein sequence ID" value="WOJ88067.1"/>
    <property type="molecule type" value="Genomic_DNA"/>
</dbReference>
<evidence type="ECO:0000313" key="3">
    <source>
        <dbReference type="Proteomes" id="UP001626536"/>
    </source>
</evidence>
<feature type="compositionally biased region" description="Low complexity" evidence="1">
    <location>
        <begin position="57"/>
        <end position="68"/>
    </location>
</feature>
<dbReference type="Proteomes" id="UP001626536">
    <property type="component" value="Chromosome"/>
</dbReference>
<keyword evidence="3" id="KW-1185">Reference proteome</keyword>
<organism evidence="2 3">
    <name type="scientific">Methylocapsa polymorpha</name>
    <dbReference type="NCBI Taxonomy" id="3080828"/>
    <lineage>
        <taxon>Bacteria</taxon>
        <taxon>Pseudomonadati</taxon>
        <taxon>Pseudomonadota</taxon>
        <taxon>Alphaproteobacteria</taxon>
        <taxon>Hyphomicrobiales</taxon>
        <taxon>Beijerinckiaceae</taxon>
        <taxon>Methylocapsa</taxon>
    </lineage>
</organism>
<reference evidence="2 3" key="1">
    <citation type="submission" date="2023-10" db="EMBL/GenBank/DDBJ databases">
        <title>Novel methanotroph of the genus Methylocapsa from a subarctic wetland.</title>
        <authorList>
            <person name="Belova S.E."/>
            <person name="Oshkin I.Y."/>
            <person name="Miroshnikov K."/>
            <person name="Dedysh S.N."/>
        </authorList>
    </citation>
    <scope>NUCLEOTIDE SEQUENCE [LARGE SCALE GENOMIC DNA]</scope>
    <source>
        <strain evidence="2 3">RX1</strain>
    </source>
</reference>
<feature type="region of interest" description="Disordered" evidence="1">
    <location>
        <begin position="47"/>
        <end position="70"/>
    </location>
</feature>
<gene>
    <name evidence="2" type="ORF">RZS28_09370</name>
</gene>
<dbReference type="RefSeq" id="WP_407337505.1">
    <property type="nucleotide sequence ID" value="NZ_CP136862.1"/>
</dbReference>
<sequence>MALPTVSVTPGAGATINTLPNAPAVTANSVSVALATDQAAVPVTASSLPLPSGAAQDGADGTGITPPTGGSGIRGWLSGIYSKLSGTIAVSGTFWPATQPVSLTSLPALIAGSALIGKVGVDQTTPGTTNGVTEVGSSNWAVTQVSVATTATSIVAARSARQAVVITNLGSTPVYLGGSGVTTSAGALLPGVVGASKAIPTSAAIYGIVVSGAQSVSVEELY</sequence>
<evidence type="ECO:0000313" key="2">
    <source>
        <dbReference type="EMBL" id="WOJ88067.1"/>
    </source>
</evidence>
<name>A0ABZ0HMT5_9HYPH</name>
<evidence type="ECO:0000256" key="1">
    <source>
        <dbReference type="SAM" id="MobiDB-lite"/>
    </source>
</evidence>
<accession>A0ABZ0HMT5</accession>